<dbReference type="RefSeq" id="WP_065076489.1">
    <property type="nucleotide sequence ID" value="NZ_LROS01000001.1"/>
</dbReference>
<keyword evidence="2" id="KW-1185">Reference proteome</keyword>
<evidence type="ECO:0000313" key="2">
    <source>
        <dbReference type="Proteomes" id="UP000093954"/>
    </source>
</evidence>
<organism evidence="1 2">
    <name type="scientific">Clostridium ragsdalei P11</name>
    <dbReference type="NCBI Taxonomy" id="1353534"/>
    <lineage>
        <taxon>Bacteria</taxon>
        <taxon>Bacillati</taxon>
        <taxon>Bacillota</taxon>
        <taxon>Clostridia</taxon>
        <taxon>Eubacteriales</taxon>
        <taxon>Clostridiaceae</taxon>
        <taxon>Clostridium</taxon>
    </lineage>
</organism>
<dbReference type="Proteomes" id="UP000093954">
    <property type="component" value="Unassembled WGS sequence"/>
</dbReference>
<sequence length="80" mass="9059">MKIAIYSRESKFTGKYIWNKSGVQDILVNPVYVKANNNVIGYLNDLGMTVVGTPDSKRGILTYNKKRGKTTYRDIGEWVA</sequence>
<reference evidence="1 2" key="1">
    <citation type="journal article" date="2012" name="Front. Microbiol.">
        <title>Draft Genome Sequence of the Virulent Strain 01-B526 of the Fish Pathogen Aeromonas salmonicida.</title>
        <authorList>
            <person name="Charette S.J."/>
            <person name="Brochu F."/>
            <person name="Boyle B."/>
            <person name="Filion G."/>
            <person name="Tanaka K.H."/>
            <person name="Derome N."/>
        </authorList>
    </citation>
    <scope>NUCLEOTIDE SEQUENCE [LARGE SCALE GENOMIC DNA]</scope>
    <source>
        <strain evidence="1 2">P11</strain>
    </source>
</reference>
<name>A0A1A6B4B0_9CLOT</name>
<accession>A0A1A6B4B0</accession>
<protein>
    <submittedName>
        <fullName evidence="1">Uncharacterized protein</fullName>
    </submittedName>
</protein>
<dbReference type="AlphaFoldDB" id="A0A1A6B4B0"/>
<dbReference type="PATRIC" id="fig|1353534.3.peg.17"/>
<dbReference type="EMBL" id="LROS01000001">
    <property type="protein sequence ID" value="OBR97098.1"/>
    <property type="molecule type" value="Genomic_DNA"/>
</dbReference>
<proteinExistence type="predicted"/>
<evidence type="ECO:0000313" key="1">
    <source>
        <dbReference type="EMBL" id="OBR97098.1"/>
    </source>
</evidence>
<comment type="caution">
    <text evidence="1">The sequence shown here is derived from an EMBL/GenBank/DDBJ whole genome shotgun (WGS) entry which is preliminary data.</text>
</comment>
<gene>
    <name evidence="1" type="ORF">CLRAG_00170</name>
</gene>